<reference evidence="1 2" key="1">
    <citation type="submission" date="2021-02" db="EMBL/GenBank/DDBJ databases">
        <title>Plant Genome Project.</title>
        <authorList>
            <person name="Zhang R.-G."/>
        </authorList>
    </citation>
    <scope>NUCLEOTIDE SEQUENCE [LARGE SCALE GENOMIC DNA]</scope>
    <source>
        <tissue evidence="1">Leaves</tissue>
    </source>
</reference>
<protein>
    <submittedName>
        <fullName evidence="1">Uncharacterized protein</fullName>
    </submittedName>
</protein>
<proteinExistence type="predicted"/>
<organism evidence="1 2">
    <name type="scientific">Xanthoceras sorbifolium</name>
    <dbReference type="NCBI Taxonomy" id="99658"/>
    <lineage>
        <taxon>Eukaryota</taxon>
        <taxon>Viridiplantae</taxon>
        <taxon>Streptophyta</taxon>
        <taxon>Embryophyta</taxon>
        <taxon>Tracheophyta</taxon>
        <taxon>Spermatophyta</taxon>
        <taxon>Magnoliopsida</taxon>
        <taxon>eudicotyledons</taxon>
        <taxon>Gunneridae</taxon>
        <taxon>Pentapetalae</taxon>
        <taxon>rosids</taxon>
        <taxon>malvids</taxon>
        <taxon>Sapindales</taxon>
        <taxon>Sapindaceae</taxon>
        <taxon>Xanthoceroideae</taxon>
        <taxon>Xanthoceras</taxon>
    </lineage>
</organism>
<keyword evidence="2" id="KW-1185">Reference proteome</keyword>
<sequence>MATITLEELYTFHGIDREVFSRLVTNLARTPAESMLILATWLWLEERGYPNIILKMVLISNSMLNLLAKEASSCLHCLESNNPPSAAAVNGALIITAQLMNRNISLLMFYQNRFTAISGIKTILNSVCARALTDIIINAMGLRMQDVMLNEPLFVPGFPHPVFGDVTVVPRALNYNLLTVALWGWDPDSNVSEDDRTMFLTFSRGFLVTETEVRELFTRMYGDCVDNVHMQDNIGADEQPLFARLVLHSVATVDRILHGRRIAKFRINGKHIWARKYERRD</sequence>
<name>A0ABQ8IBW8_9ROSI</name>
<evidence type="ECO:0000313" key="2">
    <source>
        <dbReference type="Proteomes" id="UP000827721"/>
    </source>
</evidence>
<dbReference type="EMBL" id="JAFEMO010000003">
    <property type="protein sequence ID" value="KAH7574138.1"/>
    <property type="molecule type" value="Genomic_DNA"/>
</dbReference>
<dbReference type="PANTHER" id="PTHR33527:SF18">
    <property type="entry name" value="F13O11.17 PROTEIN"/>
    <property type="match status" value="1"/>
</dbReference>
<dbReference type="PANTHER" id="PTHR33527">
    <property type="entry name" value="OS07G0274300 PROTEIN"/>
    <property type="match status" value="1"/>
</dbReference>
<accession>A0ABQ8IBW8</accession>
<gene>
    <name evidence="1" type="ORF">JRO89_XS03G0256900</name>
</gene>
<comment type="caution">
    <text evidence="1">The sequence shown here is derived from an EMBL/GenBank/DDBJ whole genome shotgun (WGS) entry which is preliminary data.</text>
</comment>
<evidence type="ECO:0000313" key="1">
    <source>
        <dbReference type="EMBL" id="KAH7574138.1"/>
    </source>
</evidence>
<dbReference type="Proteomes" id="UP000827721">
    <property type="component" value="Unassembled WGS sequence"/>
</dbReference>